<dbReference type="InterPro" id="IPR036390">
    <property type="entry name" value="WH_DNA-bd_sf"/>
</dbReference>
<accession>A0A330H841</accession>
<gene>
    <name evidence="7" type="ORF">DPM33_30530</name>
</gene>
<dbReference type="SUPFAM" id="SSF46785">
    <property type="entry name" value="Winged helix' DNA-binding domain"/>
    <property type="match status" value="1"/>
</dbReference>
<keyword evidence="5" id="KW-0804">Transcription</keyword>
<dbReference type="SUPFAM" id="SSF53850">
    <property type="entry name" value="Periplasmic binding protein-like II"/>
    <property type="match status" value="1"/>
</dbReference>
<evidence type="ECO:0000313" key="8">
    <source>
        <dbReference type="Proteomes" id="UP000251558"/>
    </source>
</evidence>
<dbReference type="GO" id="GO:0003677">
    <property type="term" value="F:DNA binding"/>
    <property type="evidence" value="ECO:0007669"/>
    <property type="project" value="UniProtKB-KW"/>
</dbReference>
<dbReference type="OrthoDB" id="8479357at2"/>
<evidence type="ECO:0000256" key="3">
    <source>
        <dbReference type="ARBA" id="ARBA00023125"/>
    </source>
</evidence>
<protein>
    <submittedName>
        <fullName evidence="7">LysR family transcriptional regulator</fullName>
    </submittedName>
</protein>
<dbReference type="EMBL" id="QMBP01000021">
    <property type="protein sequence ID" value="RAZ84796.1"/>
    <property type="molecule type" value="Genomic_DNA"/>
</dbReference>
<sequence>MDIRQLRYFVGVVEAGSFTKAAGFLNVAQSALSLHVRQLEEGFGTQLLIRDRTGVSVTASGAKLLERARAILREIRLTEVELTNTATAPAGEVTIGIPSGAARVLSGPLLESVRNELPKVSLKMVEGMTGPLEEWMAAGRFNLAVLYRTADSVGRMTVLARENLCLVVPSGEPPFEDAICLADLHAFPLAVPMRNNNVRRSVADVVAQHGCVLDVEFEVDSLSTIINMVIEGKAYSILAPSAVQKEASQGLVRTVKIVDPVITRSVVLAVNPKDERSAAVSAVRKLIPKVARELIESRGWAAAAPDAA</sequence>
<dbReference type="AlphaFoldDB" id="A0A330H841"/>
<proteinExistence type="inferred from homology"/>
<evidence type="ECO:0000256" key="1">
    <source>
        <dbReference type="ARBA" id="ARBA00009437"/>
    </source>
</evidence>
<keyword evidence="3" id="KW-0238">DNA-binding</keyword>
<evidence type="ECO:0000259" key="6">
    <source>
        <dbReference type="PROSITE" id="PS50931"/>
    </source>
</evidence>
<evidence type="ECO:0000256" key="4">
    <source>
        <dbReference type="ARBA" id="ARBA00023159"/>
    </source>
</evidence>
<reference evidence="7 8" key="1">
    <citation type="submission" date="2018-07" db="EMBL/GenBank/DDBJ databases">
        <title>Diversity of Mesorhizobium strains in Brazil.</title>
        <authorList>
            <person name="Helene L.C.F."/>
            <person name="Dall'Agnol R."/>
            <person name="Delamuta J.R.M."/>
            <person name="Hungria M."/>
        </authorList>
    </citation>
    <scope>NUCLEOTIDE SEQUENCE [LARGE SCALE GENOMIC DNA]</scope>
    <source>
        <strain evidence="7 8">AC99b</strain>
    </source>
</reference>
<dbReference type="PRINTS" id="PR00039">
    <property type="entry name" value="HTHLYSR"/>
</dbReference>
<keyword evidence="4" id="KW-0010">Activator</keyword>
<keyword evidence="8" id="KW-1185">Reference proteome</keyword>
<dbReference type="Gene3D" id="1.10.10.10">
    <property type="entry name" value="Winged helix-like DNA-binding domain superfamily/Winged helix DNA-binding domain"/>
    <property type="match status" value="1"/>
</dbReference>
<dbReference type="Pfam" id="PF00126">
    <property type="entry name" value="HTH_1"/>
    <property type="match status" value="1"/>
</dbReference>
<comment type="caution">
    <text evidence="7">The sequence shown here is derived from an EMBL/GenBank/DDBJ whole genome shotgun (WGS) entry which is preliminary data.</text>
</comment>
<keyword evidence="2" id="KW-0805">Transcription regulation</keyword>
<dbReference type="Gene3D" id="3.40.190.10">
    <property type="entry name" value="Periplasmic binding protein-like II"/>
    <property type="match status" value="2"/>
</dbReference>
<comment type="similarity">
    <text evidence="1">Belongs to the LysR transcriptional regulatory family.</text>
</comment>
<evidence type="ECO:0000313" key="7">
    <source>
        <dbReference type="EMBL" id="RAZ84796.1"/>
    </source>
</evidence>
<dbReference type="InterPro" id="IPR036388">
    <property type="entry name" value="WH-like_DNA-bd_sf"/>
</dbReference>
<dbReference type="FunFam" id="1.10.10.10:FF:000001">
    <property type="entry name" value="LysR family transcriptional regulator"/>
    <property type="match status" value="1"/>
</dbReference>
<dbReference type="InterPro" id="IPR005119">
    <property type="entry name" value="LysR_subst-bd"/>
</dbReference>
<dbReference type="PROSITE" id="PS50931">
    <property type="entry name" value="HTH_LYSR"/>
    <property type="match status" value="1"/>
</dbReference>
<evidence type="ECO:0000256" key="2">
    <source>
        <dbReference type="ARBA" id="ARBA00023015"/>
    </source>
</evidence>
<organism evidence="7 8">
    <name type="scientific">Mesorhizobium hawassense</name>
    <dbReference type="NCBI Taxonomy" id="1209954"/>
    <lineage>
        <taxon>Bacteria</taxon>
        <taxon>Pseudomonadati</taxon>
        <taxon>Pseudomonadota</taxon>
        <taxon>Alphaproteobacteria</taxon>
        <taxon>Hyphomicrobiales</taxon>
        <taxon>Phyllobacteriaceae</taxon>
        <taxon>Mesorhizobium</taxon>
    </lineage>
</organism>
<dbReference type="InterPro" id="IPR000847">
    <property type="entry name" value="LysR_HTH_N"/>
</dbReference>
<feature type="domain" description="HTH lysR-type" evidence="6">
    <location>
        <begin position="1"/>
        <end position="58"/>
    </location>
</feature>
<dbReference type="Pfam" id="PF03466">
    <property type="entry name" value="LysR_substrate"/>
    <property type="match status" value="1"/>
</dbReference>
<dbReference type="GO" id="GO:2000142">
    <property type="term" value="P:regulation of DNA-templated transcription initiation"/>
    <property type="evidence" value="ECO:0007669"/>
    <property type="project" value="TreeGrafter"/>
</dbReference>
<evidence type="ECO:0000256" key="5">
    <source>
        <dbReference type="ARBA" id="ARBA00023163"/>
    </source>
</evidence>
<dbReference type="Proteomes" id="UP000251558">
    <property type="component" value="Unassembled WGS sequence"/>
</dbReference>
<dbReference type="GO" id="GO:0003700">
    <property type="term" value="F:DNA-binding transcription factor activity"/>
    <property type="evidence" value="ECO:0007669"/>
    <property type="project" value="InterPro"/>
</dbReference>
<dbReference type="RefSeq" id="WP_112101104.1">
    <property type="nucleotide sequence ID" value="NZ_QMBP01000021.1"/>
</dbReference>
<name>A0A330H841_9HYPH</name>
<dbReference type="PANTHER" id="PTHR30293">
    <property type="entry name" value="TRANSCRIPTIONAL REGULATORY PROTEIN NAC-RELATED"/>
    <property type="match status" value="1"/>
</dbReference>
<dbReference type="PANTHER" id="PTHR30293:SF0">
    <property type="entry name" value="NITROGEN ASSIMILATION REGULATORY PROTEIN NAC"/>
    <property type="match status" value="1"/>
</dbReference>